<dbReference type="Proteomes" id="UP000617340">
    <property type="component" value="Unassembled WGS sequence"/>
</dbReference>
<organism evidence="1 2">
    <name type="scientific">Vespula germanica</name>
    <name type="common">German yellow jacket</name>
    <name type="synonym">Paravespula germanica</name>
    <dbReference type="NCBI Taxonomy" id="30212"/>
    <lineage>
        <taxon>Eukaryota</taxon>
        <taxon>Metazoa</taxon>
        <taxon>Ecdysozoa</taxon>
        <taxon>Arthropoda</taxon>
        <taxon>Hexapoda</taxon>
        <taxon>Insecta</taxon>
        <taxon>Pterygota</taxon>
        <taxon>Neoptera</taxon>
        <taxon>Endopterygota</taxon>
        <taxon>Hymenoptera</taxon>
        <taxon>Apocrita</taxon>
        <taxon>Aculeata</taxon>
        <taxon>Vespoidea</taxon>
        <taxon>Vespidae</taxon>
        <taxon>Vespinae</taxon>
        <taxon>Vespula</taxon>
    </lineage>
</organism>
<dbReference type="EMBL" id="JACSDZ010000002">
    <property type="protein sequence ID" value="KAF7414879.1"/>
    <property type="molecule type" value="Genomic_DNA"/>
</dbReference>
<proteinExistence type="predicted"/>
<gene>
    <name evidence="1" type="ORF">HZH68_003368</name>
</gene>
<accession>A0A834NP51</accession>
<evidence type="ECO:0000313" key="1">
    <source>
        <dbReference type="EMBL" id="KAF7414879.1"/>
    </source>
</evidence>
<reference evidence="1" key="1">
    <citation type="journal article" date="2020" name="G3 (Bethesda)">
        <title>High-Quality Assemblies for Three Invasive Social Wasps from the &lt;i&gt;Vespula&lt;/i&gt; Genus.</title>
        <authorList>
            <person name="Harrop T.W.R."/>
            <person name="Guhlin J."/>
            <person name="McLaughlin G.M."/>
            <person name="Permina E."/>
            <person name="Stockwell P."/>
            <person name="Gilligan J."/>
            <person name="Le Lec M.F."/>
            <person name="Gruber M.A.M."/>
            <person name="Quinn O."/>
            <person name="Lovegrove M."/>
            <person name="Duncan E.J."/>
            <person name="Remnant E.J."/>
            <person name="Van Eeckhoven J."/>
            <person name="Graham B."/>
            <person name="Knapp R.A."/>
            <person name="Langford K.W."/>
            <person name="Kronenberg Z."/>
            <person name="Press M.O."/>
            <person name="Eacker S.M."/>
            <person name="Wilson-Rankin E.E."/>
            <person name="Purcell J."/>
            <person name="Lester P.J."/>
            <person name="Dearden P.K."/>
        </authorList>
    </citation>
    <scope>NUCLEOTIDE SEQUENCE</scope>
    <source>
        <strain evidence="1">Linc-1</strain>
    </source>
</reference>
<name>A0A834NP51_VESGE</name>
<comment type="caution">
    <text evidence="1">The sequence shown here is derived from an EMBL/GenBank/DDBJ whole genome shotgun (WGS) entry which is preliminary data.</text>
</comment>
<keyword evidence="2" id="KW-1185">Reference proteome</keyword>
<sequence length="81" mass="9161">MRTSSIPSANGNHRKRRLMANEGWIGQGGWVVGGEKKMAAGYSARGIHFQRRKSYRENEDEGCYLCCGRTNRLCPTERAEL</sequence>
<protein>
    <submittedName>
        <fullName evidence="1">Uncharacterized protein</fullName>
    </submittedName>
</protein>
<dbReference type="AlphaFoldDB" id="A0A834NP51"/>
<evidence type="ECO:0000313" key="2">
    <source>
        <dbReference type="Proteomes" id="UP000617340"/>
    </source>
</evidence>